<sequence length="117" mass="13007">MSETEKMQATELSHEKTPETPTGIRNIIHSLESAKGDKFTVSAQDITRLQEQGGEKRFDGDICITCDNSDDQYCTFCDKPKDMCEKCDATDWDCGNNKDKCISCDEGDTCPPGADIR</sequence>
<dbReference type="EMBL" id="JADGII010000006">
    <property type="protein sequence ID" value="MBF0636523.1"/>
    <property type="molecule type" value="Genomic_DNA"/>
</dbReference>
<dbReference type="Proteomes" id="UP000619838">
    <property type="component" value="Unassembled WGS sequence"/>
</dbReference>
<evidence type="ECO:0000313" key="2">
    <source>
        <dbReference type="EMBL" id="MBF0636523.1"/>
    </source>
</evidence>
<name>A0ABR9XRF2_9CHLB</name>
<feature type="region of interest" description="Disordered" evidence="1">
    <location>
        <begin position="1"/>
        <end position="23"/>
    </location>
</feature>
<proteinExistence type="predicted"/>
<accession>A0ABR9XRF2</accession>
<reference evidence="2 3" key="1">
    <citation type="journal article" date="2020" name="Microorganisms">
        <title>Simultaneous Genome Sequencing of Prosthecochloris ethylica and Desulfuromonas acetoxidans within a Syntrophic Mixture Reveals Unique Pili and Protein Interactions.</title>
        <authorList>
            <person name="Kyndt J.A."/>
            <person name="Van Beeumen J.J."/>
            <person name="Meyer T.E."/>
        </authorList>
    </citation>
    <scope>NUCLEOTIDE SEQUENCE [LARGE SCALE GENOMIC DNA]</scope>
    <source>
        <strain evidence="2 3">N3</strain>
    </source>
</reference>
<feature type="compositionally biased region" description="Basic and acidic residues" evidence="1">
    <location>
        <begin position="1"/>
        <end position="18"/>
    </location>
</feature>
<evidence type="ECO:0000313" key="3">
    <source>
        <dbReference type="Proteomes" id="UP000619838"/>
    </source>
</evidence>
<dbReference type="RefSeq" id="WP_175186981.1">
    <property type="nucleotide sequence ID" value="NZ_JABVZQ010000003.1"/>
</dbReference>
<comment type="caution">
    <text evidence="2">The sequence shown here is derived from an EMBL/GenBank/DDBJ whole genome shotgun (WGS) entry which is preliminary data.</text>
</comment>
<evidence type="ECO:0000256" key="1">
    <source>
        <dbReference type="SAM" id="MobiDB-lite"/>
    </source>
</evidence>
<keyword evidence="3" id="KW-1185">Reference proteome</keyword>
<protein>
    <submittedName>
        <fullName evidence="2">Uncharacterized protein</fullName>
    </submittedName>
</protein>
<gene>
    <name evidence="2" type="ORF">INT08_04925</name>
</gene>
<organism evidence="2 3">
    <name type="scientific">Prosthecochloris ethylica</name>
    <dbReference type="NCBI Taxonomy" id="2743976"/>
    <lineage>
        <taxon>Bacteria</taxon>
        <taxon>Pseudomonadati</taxon>
        <taxon>Chlorobiota</taxon>
        <taxon>Chlorobiia</taxon>
        <taxon>Chlorobiales</taxon>
        <taxon>Chlorobiaceae</taxon>
        <taxon>Prosthecochloris</taxon>
    </lineage>
</organism>